<feature type="coiled-coil region" evidence="4">
    <location>
        <begin position="205"/>
        <end position="239"/>
    </location>
</feature>
<dbReference type="SMART" id="SM00267">
    <property type="entry name" value="GGDEF"/>
    <property type="match status" value="1"/>
</dbReference>
<dbReference type="PROSITE" id="PS50887">
    <property type="entry name" value="GGDEF"/>
    <property type="match status" value="1"/>
</dbReference>
<dbReference type="GO" id="GO:0052621">
    <property type="term" value="F:diguanylate cyclase activity"/>
    <property type="evidence" value="ECO:0007669"/>
    <property type="project" value="UniProtKB-EC"/>
</dbReference>
<dbReference type="Pfam" id="PF00990">
    <property type="entry name" value="GGDEF"/>
    <property type="match status" value="1"/>
</dbReference>
<dbReference type="FunFam" id="3.30.70.270:FF:000001">
    <property type="entry name" value="Diguanylate cyclase domain protein"/>
    <property type="match status" value="1"/>
</dbReference>
<protein>
    <recommendedName>
        <fullName evidence="2">diguanylate cyclase</fullName>
        <ecNumber evidence="2">2.7.7.65</ecNumber>
    </recommendedName>
</protein>
<dbReference type="EC" id="2.7.7.65" evidence="2"/>
<keyword evidence="5" id="KW-1133">Transmembrane helix</keyword>
<evidence type="ECO:0000313" key="7">
    <source>
        <dbReference type="EMBL" id="MBB1126227.1"/>
    </source>
</evidence>
<dbReference type="NCBIfam" id="TIGR00254">
    <property type="entry name" value="GGDEF"/>
    <property type="match status" value="1"/>
</dbReference>
<comment type="caution">
    <text evidence="7">The sequence shown here is derived from an EMBL/GenBank/DDBJ whole genome shotgun (WGS) entry which is preliminary data.</text>
</comment>
<reference evidence="7 8" key="1">
    <citation type="journal article" date="2020" name="Arch. Microbiol.">
        <title>The genome sequence of the giant phototrophic gammaproteobacterium Thiospirillum jenense gives insight into its physiological properties and phylogenetic relationships.</title>
        <authorList>
            <person name="Imhoff J.F."/>
            <person name="Meyer T.E."/>
            <person name="Kyndt J.A."/>
        </authorList>
    </citation>
    <scope>NUCLEOTIDE SEQUENCE [LARGE SCALE GENOMIC DNA]</scope>
    <source>
        <strain evidence="7 8">DSM 216</strain>
    </source>
</reference>
<dbReference type="InterPro" id="IPR029787">
    <property type="entry name" value="Nucleotide_cyclase"/>
</dbReference>
<feature type="domain" description="GGDEF" evidence="6">
    <location>
        <begin position="267"/>
        <end position="405"/>
    </location>
</feature>
<gene>
    <name evidence="7" type="ORF">HUK38_08285</name>
</gene>
<keyword evidence="4" id="KW-0175">Coiled coil</keyword>
<dbReference type="SUPFAM" id="SSF55073">
    <property type="entry name" value="Nucleotide cyclase"/>
    <property type="match status" value="1"/>
</dbReference>
<evidence type="ECO:0000256" key="5">
    <source>
        <dbReference type="SAM" id="Phobius"/>
    </source>
</evidence>
<evidence type="ECO:0000313" key="8">
    <source>
        <dbReference type="Proteomes" id="UP000548632"/>
    </source>
</evidence>
<dbReference type="InterPro" id="IPR043128">
    <property type="entry name" value="Rev_trsase/Diguanyl_cyclase"/>
</dbReference>
<dbReference type="Gene3D" id="3.30.70.270">
    <property type="match status" value="1"/>
</dbReference>
<dbReference type="PANTHER" id="PTHR45138">
    <property type="entry name" value="REGULATORY COMPONENTS OF SENSORY TRANSDUCTION SYSTEM"/>
    <property type="match status" value="1"/>
</dbReference>
<evidence type="ECO:0000256" key="1">
    <source>
        <dbReference type="ARBA" id="ARBA00001946"/>
    </source>
</evidence>
<dbReference type="AlphaFoldDB" id="A0A839HGM9"/>
<feature type="transmembrane region" description="Helical" evidence="5">
    <location>
        <begin position="184"/>
        <end position="204"/>
    </location>
</feature>
<keyword evidence="5" id="KW-0812">Transmembrane</keyword>
<feature type="transmembrane region" description="Helical" evidence="5">
    <location>
        <begin position="148"/>
        <end position="169"/>
    </location>
</feature>
<dbReference type="Proteomes" id="UP000548632">
    <property type="component" value="Unassembled WGS sequence"/>
</dbReference>
<evidence type="ECO:0000256" key="3">
    <source>
        <dbReference type="ARBA" id="ARBA00034247"/>
    </source>
</evidence>
<evidence type="ECO:0000256" key="2">
    <source>
        <dbReference type="ARBA" id="ARBA00012528"/>
    </source>
</evidence>
<organism evidence="7 8">
    <name type="scientific">Thiospirillum jenense</name>
    <dbReference type="NCBI Taxonomy" id="1653858"/>
    <lineage>
        <taxon>Bacteria</taxon>
        <taxon>Pseudomonadati</taxon>
        <taxon>Pseudomonadota</taxon>
        <taxon>Gammaproteobacteria</taxon>
        <taxon>Chromatiales</taxon>
        <taxon>Chromatiaceae</taxon>
        <taxon>Thiospirillum</taxon>
    </lineage>
</organism>
<dbReference type="CDD" id="cd01949">
    <property type="entry name" value="GGDEF"/>
    <property type="match status" value="1"/>
</dbReference>
<feature type="transmembrane region" description="Helical" evidence="5">
    <location>
        <begin position="95"/>
        <end position="113"/>
    </location>
</feature>
<dbReference type="GO" id="GO:1902201">
    <property type="term" value="P:negative regulation of bacterial-type flagellum-dependent cell motility"/>
    <property type="evidence" value="ECO:0007669"/>
    <property type="project" value="TreeGrafter"/>
</dbReference>
<name>A0A839HGM9_9GAMM</name>
<evidence type="ECO:0000259" key="6">
    <source>
        <dbReference type="PROSITE" id="PS50887"/>
    </source>
</evidence>
<accession>A0A839HGM9</accession>
<feature type="transmembrane region" description="Helical" evidence="5">
    <location>
        <begin position="36"/>
        <end position="55"/>
    </location>
</feature>
<comment type="catalytic activity">
    <reaction evidence="3">
        <text>2 GTP = 3',3'-c-di-GMP + 2 diphosphate</text>
        <dbReference type="Rhea" id="RHEA:24898"/>
        <dbReference type="ChEBI" id="CHEBI:33019"/>
        <dbReference type="ChEBI" id="CHEBI:37565"/>
        <dbReference type="ChEBI" id="CHEBI:58805"/>
        <dbReference type="EC" id="2.7.7.65"/>
    </reaction>
</comment>
<feature type="transmembrane region" description="Helical" evidence="5">
    <location>
        <begin position="6"/>
        <end position="24"/>
    </location>
</feature>
<feature type="transmembrane region" description="Helical" evidence="5">
    <location>
        <begin position="61"/>
        <end position="83"/>
    </location>
</feature>
<dbReference type="GO" id="GO:0043709">
    <property type="term" value="P:cell adhesion involved in single-species biofilm formation"/>
    <property type="evidence" value="ECO:0007669"/>
    <property type="project" value="TreeGrafter"/>
</dbReference>
<proteinExistence type="predicted"/>
<dbReference type="InterPro" id="IPR000160">
    <property type="entry name" value="GGDEF_dom"/>
</dbReference>
<comment type="cofactor">
    <cofactor evidence="1">
        <name>Mg(2+)</name>
        <dbReference type="ChEBI" id="CHEBI:18420"/>
    </cofactor>
</comment>
<keyword evidence="5" id="KW-0472">Membrane</keyword>
<sequence length="406" mass="45562">MDVRTVILTLAISSFVFGFLLIIFQHQKENLDSQVIRYWIIAKFLQGAGSLLLYLNLPAEVLFLIAETLIIIGCAYESWAIFYITDKSVNQQTQWLVSLVIVVICLSTLNLNLTHQASILFLIHTTFYALPGWALLRNSARSLLQSVLGFSYWILALLFGGRGICLAFMPDHSYVVWQQVCEYGLPLAVFCIVLMSGFSMLLLANEKSYRELHAMQNTLKKSEEELKKANKQLAALSNTDGLTGIANRRYFDERFALEYKRLSRQHAELSLVLLDIDYFKNFNDHYGHLAGDACLMRVANTITICLNRPSDLAARYGGEEFACVLPETDRIGAMNLAEKIRIAIEQLGIEHSGSSIAQWVTVSVGVATIRCDGHDHAPRELLAQADRALYAAKMAGRNRVVIDSVE</sequence>
<dbReference type="GO" id="GO:0005886">
    <property type="term" value="C:plasma membrane"/>
    <property type="evidence" value="ECO:0007669"/>
    <property type="project" value="TreeGrafter"/>
</dbReference>
<feature type="transmembrane region" description="Helical" evidence="5">
    <location>
        <begin position="119"/>
        <end position="136"/>
    </location>
</feature>
<dbReference type="PANTHER" id="PTHR45138:SF9">
    <property type="entry name" value="DIGUANYLATE CYCLASE DGCM-RELATED"/>
    <property type="match status" value="1"/>
</dbReference>
<dbReference type="InterPro" id="IPR050469">
    <property type="entry name" value="Diguanylate_Cyclase"/>
</dbReference>
<evidence type="ECO:0000256" key="4">
    <source>
        <dbReference type="SAM" id="Coils"/>
    </source>
</evidence>
<keyword evidence="8" id="KW-1185">Reference proteome</keyword>
<dbReference type="EMBL" id="JABVCQ010000015">
    <property type="protein sequence ID" value="MBB1126227.1"/>
    <property type="molecule type" value="Genomic_DNA"/>
</dbReference>
<dbReference type="RefSeq" id="WP_182583853.1">
    <property type="nucleotide sequence ID" value="NZ_JABVCQ010000015.1"/>
</dbReference>